<dbReference type="PROSITE" id="PS50112">
    <property type="entry name" value="PAS"/>
    <property type="match status" value="1"/>
</dbReference>
<feature type="domain" description="PAS" evidence="1">
    <location>
        <begin position="11"/>
        <end position="44"/>
    </location>
</feature>
<name>A0A1Y1WI84_9FUNG</name>
<dbReference type="InterPro" id="IPR035965">
    <property type="entry name" value="PAS-like_dom_sf"/>
</dbReference>
<gene>
    <name evidence="2" type="ORF">DL89DRAFT_265336</name>
</gene>
<comment type="caution">
    <text evidence="2">The sequence shown here is derived from an EMBL/GenBank/DDBJ whole genome shotgun (WGS) entry which is preliminary data.</text>
</comment>
<dbReference type="Gene3D" id="3.30.450.20">
    <property type="entry name" value="PAS domain"/>
    <property type="match status" value="1"/>
</dbReference>
<evidence type="ECO:0000313" key="3">
    <source>
        <dbReference type="Proteomes" id="UP000193922"/>
    </source>
</evidence>
<dbReference type="OrthoDB" id="411251at2759"/>
<accession>A0A1Y1WI84</accession>
<proteinExistence type="predicted"/>
<dbReference type="EMBL" id="MCFD01000002">
    <property type="protein sequence ID" value="ORX73213.1"/>
    <property type="molecule type" value="Genomic_DNA"/>
</dbReference>
<keyword evidence="3" id="KW-1185">Reference proteome</keyword>
<dbReference type="SUPFAM" id="SSF55785">
    <property type="entry name" value="PYP-like sensor domain (PAS domain)"/>
    <property type="match status" value="1"/>
</dbReference>
<dbReference type="CDD" id="cd00130">
    <property type="entry name" value="PAS"/>
    <property type="match status" value="1"/>
</dbReference>
<sequence length="291" mass="31900">MIDRPCSWVGVHEKGNEMRILYVSSNIKQILDYEPSEMIGKPTLSFIASDLVPAYAGDFGERTLENVSVGYTRVKHRDGTSLAIRIISFACSDIQFNVGSFDPNGSFELLLETARVQRFQYMAKDNGRSETLARIPAGTGRQCKIEFATNSMSLIVNADACDLHGLEFLLLVVTADIAKAGEFLQQVASKPDVTFVVLNMRCNPLGPDTEQNETVPVEIMGIGSECGGILLCQPANWPRTQRGAVHIINGNENDSANYLSLEELISSDIDTSDYGDAWRASQITKATNLVP</sequence>
<dbReference type="InterPro" id="IPR000014">
    <property type="entry name" value="PAS"/>
</dbReference>
<reference evidence="2 3" key="1">
    <citation type="submission" date="2016-07" db="EMBL/GenBank/DDBJ databases">
        <title>Pervasive Adenine N6-methylation of Active Genes in Fungi.</title>
        <authorList>
            <consortium name="DOE Joint Genome Institute"/>
            <person name="Mondo S.J."/>
            <person name="Dannebaum R.O."/>
            <person name="Kuo R.C."/>
            <person name="Labutti K."/>
            <person name="Haridas S."/>
            <person name="Kuo A."/>
            <person name="Salamov A."/>
            <person name="Ahrendt S.R."/>
            <person name="Lipzen A."/>
            <person name="Sullivan W."/>
            <person name="Andreopoulos W.B."/>
            <person name="Clum A."/>
            <person name="Lindquist E."/>
            <person name="Daum C."/>
            <person name="Ramamoorthy G.K."/>
            <person name="Gryganskyi A."/>
            <person name="Culley D."/>
            <person name="Magnuson J.K."/>
            <person name="James T.Y."/>
            <person name="O'Malley M.A."/>
            <person name="Stajich J.E."/>
            <person name="Spatafora J.W."/>
            <person name="Visel A."/>
            <person name="Grigoriev I.V."/>
        </authorList>
    </citation>
    <scope>NUCLEOTIDE SEQUENCE [LARGE SCALE GENOMIC DNA]</scope>
    <source>
        <strain evidence="2 3">ATCC 12442</strain>
    </source>
</reference>
<evidence type="ECO:0000313" key="2">
    <source>
        <dbReference type="EMBL" id="ORX73213.1"/>
    </source>
</evidence>
<evidence type="ECO:0000259" key="1">
    <source>
        <dbReference type="PROSITE" id="PS50112"/>
    </source>
</evidence>
<dbReference type="AlphaFoldDB" id="A0A1Y1WI84"/>
<organism evidence="2 3">
    <name type="scientific">Linderina pennispora</name>
    <dbReference type="NCBI Taxonomy" id="61395"/>
    <lineage>
        <taxon>Eukaryota</taxon>
        <taxon>Fungi</taxon>
        <taxon>Fungi incertae sedis</taxon>
        <taxon>Zoopagomycota</taxon>
        <taxon>Kickxellomycotina</taxon>
        <taxon>Kickxellomycetes</taxon>
        <taxon>Kickxellales</taxon>
        <taxon>Kickxellaceae</taxon>
        <taxon>Linderina</taxon>
    </lineage>
</organism>
<dbReference type="Proteomes" id="UP000193922">
    <property type="component" value="Unassembled WGS sequence"/>
</dbReference>
<dbReference type="GeneID" id="63803269"/>
<dbReference type="RefSeq" id="XP_040746553.1">
    <property type="nucleotide sequence ID" value="XM_040886621.1"/>
</dbReference>
<protein>
    <recommendedName>
        <fullName evidence="1">PAS domain-containing protein</fullName>
    </recommendedName>
</protein>